<accession>A0AC34F2B5</accession>
<protein>
    <submittedName>
        <fullName evidence="2">Uncharacterized protein</fullName>
    </submittedName>
</protein>
<dbReference type="WBParaSite" id="ES5_v2.g11189.t1">
    <property type="protein sequence ID" value="ES5_v2.g11189.t1"/>
    <property type="gene ID" value="ES5_v2.g11189"/>
</dbReference>
<reference evidence="2" key="1">
    <citation type="submission" date="2022-11" db="UniProtKB">
        <authorList>
            <consortium name="WormBaseParasite"/>
        </authorList>
    </citation>
    <scope>IDENTIFICATION</scope>
</reference>
<proteinExistence type="predicted"/>
<dbReference type="Proteomes" id="UP000887579">
    <property type="component" value="Unplaced"/>
</dbReference>
<sequence>MGHRNHGGRIRPLNDSTYKIYKKKDHQNGKIQSNKKVKKAQLYSFKASSLFLQLKNDIFTPSFSSLNLDEICKNLLIRDETVLTLTICALYGLNEAYPQVFKDAFHDRIMPLIGELFTWEEHVGDQYIFTLNKLFNAVFDLPVITIFGLYDELCGYVLKGLKNKQNKMKVFTLHILQTHLFSRCPATMNENIYYKYLNFISEECAIGKVHIDVMRAGLHTLPDFLDIYLRDNDPSPDENVILEIHDNELQIVSRDPEIDNDYTFGGTVFYDIPQWYPTNNKNGIAVLGLCCFKFLSRIVAIEDFPLQDHFKYMATALELINQILKRYVTDHNIKQGRYGNAFINLTKNLGFMVIASHNRLLSPLLRELHDI</sequence>
<name>A0AC34F2B5_9BILA</name>
<evidence type="ECO:0000313" key="1">
    <source>
        <dbReference type="Proteomes" id="UP000887579"/>
    </source>
</evidence>
<organism evidence="1 2">
    <name type="scientific">Panagrolaimus sp. ES5</name>
    <dbReference type="NCBI Taxonomy" id="591445"/>
    <lineage>
        <taxon>Eukaryota</taxon>
        <taxon>Metazoa</taxon>
        <taxon>Ecdysozoa</taxon>
        <taxon>Nematoda</taxon>
        <taxon>Chromadorea</taxon>
        <taxon>Rhabditida</taxon>
        <taxon>Tylenchina</taxon>
        <taxon>Panagrolaimomorpha</taxon>
        <taxon>Panagrolaimoidea</taxon>
        <taxon>Panagrolaimidae</taxon>
        <taxon>Panagrolaimus</taxon>
    </lineage>
</organism>
<evidence type="ECO:0000313" key="2">
    <source>
        <dbReference type="WBParaSite" id="ES5_v2.g11189.t1"/>
    </source>
</evidence>